<evidence type="ECO:0000256" key="1">
    <source>
        <dbReference type="ARBA" id="ARBA00006190"/>
    </source>
</evidence>
<reference evidence="5 6" key="1">
    <citation type="journal article" date="2011" name="Proc. Natl. Acad. Sci. U.S.A.">
        <title>Evolutionary erosion of yeast sex chromosomes by mating-type switching accidents.</title>
        <authorList>
            <person name="Gordon J.L."/>
            <person name="Armisen D."/>
            <person name="Proux-Wera E."/>
            <person name="Oheigeartaigh S.S."/>
            <person name="Byrne K.P."/>
            <person name="Wolfe K.H."/>
        </authorList>
    </citation>
    <scope>NUCLEOTIDE SEQUENCE [LARGE SCALE GENOMIC DNA]</scope>
    <source>
        <strain evidence="6">ATCC 10597 / BCRC 20456 / CBS 421 / NBRC 0211 / NRRL Y-12639</strain>
    </source>
</reference>
<feature type="region of interest" description="Disordered" evidence="4">
    <location>
        <begin position="214"/>
        <end position="235"/>
    </location>
</feature>
<evidence type="ECO:0000256" key="3">
    <source>
        <dbReference type="SAM" id="Coils"/>
    </source>
</evidence>
<evidence type="ECO:0000313" key="6">
    <source>
        <dbReference type="Proteomes" id="UP000000689"/>
    </source>
</evidence>
<dbReference type="OrthoDB" id="3973241at2759"/>
<protein>
    <submittedName>
        <fullName evidence="5">Uncharacterized protein</fullName>
    </submittedName>
</protein>
<dbReference type="GO" id="GO:0005771">
    <property type="term" value="C:multivesicular body"/>
    <property type="evidence" value="ECO:0007669"/>
    <property type="project" value="TreeGrafter"/>
</dbReference>
<dbReference type="EMBL" id="HE580267">
    <property type="protein sequence ID" value="CCD22859.1"/>
    <property type="molecule type" value="Genomic_DNA"/>
</dbReference>
<dbReference type="GeneID" id="11495322"/>
<dbReference type="GO" id="GO:0032511">
    <property type="term" value="P:late endosome to vacuole transport via multivesicular body sorting pathway"/>
    <property type="evidence" value="ECO:0007669"/>
    <property type="project" value="EnsemblFungi"/>
</dbReference>
<dbReference type="OMA" id="GVKQMQK"/>
<dbReference type="Pfam" id="PF03357">
    <property type="entry name" value="Snf7"/>
    <property type="match status" value="1"/>
</dbReference>
<gene>
    <name evidence="5" type="primary">NDAI0A07050</name>
    <name evidence="5" type="ordered locus">NDAI_0A07050</name>
</gene>
<organism evidence="5 6">
    <name type="scientific">Naumovozyma dairenensis (strain ATCC 10597 / BCRC 20456 / CBS 421 / NBRC 0211 / NRRL Y-12639)</name>
    <name type="common">Saccharomyces dairenensis</name>
    <dbReference type="NCBI Taxonomy" id="1071378"/>
    <lineage>
        <taxon>Eukaryota</taxon>
        <taxon>Fungi</taxon>
        <taxon>Dikarya</taxon>
        <taxon>Ascomycota</taxon>
        <taxon>Saccharomycotina</taxon>
        <taxon>Saccharomycetes</taxon>
        <taxon>Saccharomycetales</taxon>
        <taxon>Saccharomycetaceae</taxon>
        <taxon>Naumovozyma</taxon>
    </lineage>
</organism>
<dbReference type="InterPro" id="IPR005024">
    <property type="entry name" value="Snf7_fam"/>
</dbReference>
<dbReference type="GO" id="GO:0006900">
    <property type="term" value="P:vesicle budding from membrane"/>
    <property type="evidence" value="ECO:0007669"/>
    <property type="project" value="TreeGrafter"/>
</dbReference>
<dbReference type="AlphaFoldDB" id="G0W4X1"/>
<dbReference type="RefSeq" id="XP_003668102.1">
    <property type="nucleotide sequence ID" value="XM_003668054.1"/>
</dbReference>
<keyword evidence="6" id="KW-1185">Reference proteome</keyword>
<feature type="compositionally biased region" description="Polar residues" evidence="4">
    <location>
        <begin position="226"/>
        <end position="235"/>
    </location>
</feature>
<dbReference type="eggNOG" id="KOG1655">
    <property type="taxonomic scope" value="Eukaryota"/>
</dbReference>
<dbReference type="HOGENOM" id="CLU_079409_0_0_1"/>
<sequence length="235" mass="26613">MNRLFGYGNKKSHDQMLQESSQAMNQAQQGLQQRVSQLDTQISQLNFQLQTIQKKLSSSKSKLGQKPLRQQALKLLNKRKQLESMRDSLDNQSWSMTQAQMTSDNLKNTMVTVNALKQTNKALKAQYGKINLDKLQDMQDEMLDLIEQGDELQDILSSNAMTDDIDDIDESELDAELDALAEEDLTDMMQEFETETPQMGDRNAVPSYLSGIVPQFVDEDPETETKNAANLESAQ</sequence>
<evidence type="ECO:0000313" key="5">
    <source>
        <dbReference type="EMBL" id="CCD22859.1"/>
    </source>
</evidence>
<comment type="similarity">
    <text evidence="1">Belongs to the SNF7 family.</text>
</comment>
<keyword evidence="2 3" id="KW-0175">Coiled coil</keyword>
<evidence type="ECO:0000256" key="4">
    <source>
        <dbReference type="SAM" id="MobiDB-lite"/>
    </source>
</evidence>
<evidence type="ECO:0000256" key="2">
    <source>
        <dbReference type="ARBA" id="ARBA00023054"/>
    </source>
</evidence>
<feature type="coiled-coil region" evidence="3">
    <location>
        <begin position="72"/>
        <end position="155"/>
    </location>
</feature>
<dbReference type="Proteomes" id="UP000000689">
    <property type="component" value="Chromosome 1"/>
</dbReference>
<dbReference type="STRING" id="1071378.G0W4X1"/>
<dbReference type="GO" id="GO:0000329">
    <property type="term" value="C:fungal-type vacuole membrane"/>
    <property type="evidence" value="ECO:0007669"/>
    <property type="project" value="EnsemblFungi"/>
</dbReference>
<accession>G0W4X1</accession>
<dbReference type="KEGG" id="ndi:NDAI_0A07050"/>
<dbReference type="PANTHER" id="PTHR22761">
    <property type="entry name" value="CHARGED MULTIVESICULAR BODY PROTEIN"/>
    <property type="match status" value="1"/>
</dbReference>
<dbReference type="Gene3D" id="6.10.250.1710">
    <property type="match status" value="1"/>
</dbReference>
<proteinExistence type="inferred from homology"/>
<name>G0W4X1_NAUDC</name>
<dbReference type="PANTHER" id="PTHR22761:SF12">
    <property type="entry name" value="CHARGED MULTIVESICULAR BODY PROTEIN 5"/>
    <property type="match status" value="1"/>
</dbReference>